<evidence type="ECO:0000256" key="2">
    <source>
        <dbReference type="ARBA" id="ARBA00008887"/>
    </source>
</evidence>
<dbReference type="GO" id="GO:0030286">
    <property type="term" value="C:dynein complex"/>
    <property type="evidence" value="ECO:0007669"/>
    <property type="project" value="UniProtKB-KW"/>
</dbReference>
<evidence type="ECO:0000313" key="18">
    <source>
        <dbReference type="Proteomes" id="UP000009168"/>
    </source>
</evidence>
<dbReference type="SUPFAM" id="SSF52540">
    <property type="entry name" value="P-loop containing nucleoside triphosphate hydrolases"/>
    <property type="match status" value="4"/>
</dbReference>
<dbReference type="InterPro" id="IPR024317">
    <property type="entry name" value="Dynein_heavy_chain_D4_dom"/>
</dbReference>
<evidence type="ECO:0000256" key="14">
    <source>
        <dbReference type="SAM" id="Coils"/>
    </source>
</evidence>
<dbReference type="InterPro" id="IPR042228">
    <property type="entry name" value="Dynein_linker_3"/>
</dbReference>
<feature type="domain" description="AAA+ ATPase" evidence="16">
    <location>
        <begin position="1456"/>
        <end position="1603"/>
    </location>
</feature>
<dbReference type="FunFam" id="1.10.8.710:FF:000004">
    <property type="entry name" value="Dynein axonemal heavy chain 6"/>
    <property type="match status" value="1"/>
</dbReference>
<dbReference type="Gene3D" id="1.20.920.20">
    <property type="match status" value="1"/>
</dbReference>
<dbReference type="GeneID" id="7844579"/>
<dbReference type="GO" id="GO:0007018">
    <property type="term" value="P:microtubule-based movement"/>
    <property type="evidence" value="ECO:0007669"/>
    <property type="project" value="InterPro"/>
</dbReference>
<evidence type="ECO:0000256" key="13">
    <source>
        <dbReference type="ARBA" id="ARBA00023273"/>
    </source>
</evidence>
<dbReference type="GO" id="GO:0005930">
    <property type="term" value="C:axoneme"/>
    <property type="evidence" value="ECO:0007669"/>
    <property type="project" value="UniProtKB-SubCell"/>
</dbReference>
<dbReference type="Pfam" id="PF12774">
    <property type="entry name" value="AAA_6"/>
    <property type="match status" value="1"/>
</dbReference>
<evidence type="ECO:0000256" key="10">
    <source>
        <dbReference type="ARBA" id="ARBA00023069"/>
    </source>
</evidence>
<evidence type="ECO:0000256" key="9">
    <source>
        <dbReference type="ARBA" id="ARBA00023054"/>
    </source>
</evidence>
<dbReference type="Pfam" id="PF17852">
    <property type="entry name" value="Dynein_AAA_lid"/>
    <property type="match status" value="1"/>
</dbReference>
<evidence type="ECO:0000256" key="12">
    <source>
        <dbReference type="ARBA" id="ARBA00023212"/>
    </source>
</evidence>
<evidence type="ECO:0000256" key="4">
    <source>
        <dbReference type="ARBA" id="ARBA00022701"/>
    </source>
</evidence>
<dbReference type="Pfam" id="PF03028">
    <property type="entry name" value="Dynein_heavy"/>
    <property type="match status" value="1"/>
</dbReference>
<dbReference type="Gene3D" id="1.10.8.720">
    <property type="entry name" value="Region D6 of dynein motor"/>
    <property type="match status" value="1"/>
</dbReference>
<evidence type="ECO:0000256" key="7">
    <source>
        <dbReference type="ARBA" id="ARBA00022840"/>
    </source>
</evidence>
<reference evidence="18" key="1">
    <citation type="journal article" date="2006" name="PLoS Biol.">
        <title>Macronuclear genome sequence of the ciliate Tetrahymena thermophila, a model eukaryote.</title>
        <authorList>
            <person name="Eisen J.A."/>
            <person name="Coyne R.S."/>
            <person name="Wu M."/>
            <person name="Wu D."/>
            <person name="Thiagarajan M."/>
            <person name="Wortman J.R."/>
            <person name="Badger J.H."/>
            <person name="Ren Q."/>
            <person name="Amedeo P."/>
            <person name="Jones K.M."/>
            <person name="Tallon L.J."/>
            <person name="Delcher A.L."/>
            <person name="Salzberg S.L."/>
            <person name="Silva J.C."/>
            <person name="Haas B.J."/>
            <person name="Majoros W.H."/>
            <person name="Farzad M."/>
            <person name="Carlton J.M."/>
            <person name="Smith R.K. Jr."/>
            <person name="Garg J."/>
            <person name="Pearlman R.E."/>
            <person name="Karrer K.M."/>
            <person name="Sun L."/>
            <person name="Manning G."/>
            <person name="Elde N.C."/>
            <person name="Turkewitz A.P."/>
            <person name="Asai D.J."/>
            <person name="Wilkes D.E."/>
            <person name="Wang Y."/>
            <person name="Cai H."/>
            <person name="Collins K."/>
            <person name="Stewart B.A."/>
            <person name="Lee S.R."/>
            <person name="Wilamowska K."/>
            <person name="Weinberg Z."/>
            <person name="Ruzzo W.L."/>
            <person name="Wloga D."/>
            <person name="Gaertig J."/>
            <person name="Frankel J."/>
            <person name="Tsao C.-C."/>
            <person name="Gorovsky M.A."/>
            <person name="Keeling P.J."/>
            <person name="Waller R.F."/>
            <person name="Patron N.J."/>
            <person name="Cherry J.M."/>
            <person name="Stover N.A."/>
            <person name="Krieger C.J."/>
            <person name="del Toro C."/>
            <person name="Ryder H.F."/>
            <person name="Williamson S.C."/>
            <person name="Barbeau R.A."/>
            <person name="Hamilton E.P."/>
            <person name="Orias E."/>
        </authorList>
    </citation>
    <scope>NUCLEOTIDE SEQUENCE [LARGE SCALE GENOMIC DNA]</scope>
    <source>
        <strain evidence="18">SB210</strain>
    </source>
</reference>
<dbReference type="FunFam" id="3.40.50.300:FF:002141">
    <property type="entry name" value="Dynein heavy chain"/>
    <property type="match status" value="1"/>
</dbReference>
<keyword evidence="10" id="KW-0969">Cilium</keyword>
<dbReference type="HOGENOM" id="CLU_000038_0_1_1"/>
<evidence type="ECO:0000256" key="8">
    <source>
        <dbReference type="ARBA" id="ARBA00023017"/>
    </source>
</evidence>
<dbReference type="FunFam" id="1.10.8.720:FF:000001">
    <property type="entry name" value="dynein heavy chain 7, axonemal"/>
    <property type="match status" value="1"/>
</dbReference>
<feature type="compositionally biased region" description="Low complexity" evidence="15">
    <location>
        <begin position="22"/>
        <end position="32"/>
    </location>
</feature>
<keyword evidence="11" id="KW-0505">Motor protein</keyword>
<keyword evidence="8" id="KW-0243">Dynein</keyword>
<dbReference type="Gene3D" id="1.20.1270.280">
    <property type="match status" value="1"/>
</dbReference>
<feature type="region of interest" description="Disordered" evidence="15">
    <location>
        <begin position="198"/>
        <end position="228"/>
    </location>
</feature>
<dbReference type="InterPro" id="IPR041589">
    <property type="entry name" value="DNAH3_AAA_lid_1"/>
</dbReference>
<dbReference type="InterPro" id="IPR042219">
    <property type="entry name" value="AAA_lid_11_sf"/>
</dbReference>
<evidence type="ECO:0000256" key="15">
    <source>
        <dbReference type="SAM" id="MobiDB-lite"/>
    </source>
</evidence>
<keyword evidence="5" id="KW-0677">Repeat</keyword>
<dbReference type="FunFam" id="1.20.920.20:FF:000001">
    <property type="entry name" value="dynein heavy chain 2, axonemal"/>
    <property type="match status" value="1"/>
</dbReference>
<dbReference type="RefSeq" id="XP_001017105.2">
    <property type="nucleotide sequence ID" value="XM_001017105.2"/>
</dbReference>
<dbReference type="FunFam" id="3.40.50.300:FF:001145">
    <property type="entry name" value="Putative dynein heavy chain"/>
    <property type="match status" value="1"/>
</dbReference>
<name>Q23KI3_TETTS</name>
<dbReference type="Gene3D" id="1.20.920.30">
    <property type="match status" value="1"/>
</dbReference>
<dbReference type="Pfam" id="PF12777">
    <property type="entry name" value="MT"/>
    <property type="match status" value="1"/>
</dbReference>
<dbReference type="InterPro" id="IPR027417">
    <property type="entry name" value="P-loop_NTPase"/>
</dbReference>
<keyword evidence="13" id="KW-0966">Cell projection</keyword>
<evidence type="ECO:0000256" key="1">
    <source>
        <dbReference type="ARBA" id="ARBA00004430"/>
    </source>
</evidence>
<dbReference type="InterPro" id="IPR004273">
    <property type="entry name" value="Dynein_heavy_D6_P-loop"/>
</dbReference>
<feature type="coiled-coil region" evidence="14">
    <location>
        <begin position="2906"/>
        <end position="2975"/>
    </location>
</feature>
<dbReference type="InterPro" id="IPR041658">
    <property type="entry name" value="AAA_lid_11"/>
</dbReference>
<protein>
    <submittedName>
        <fullName evidence="17">Dynein heavy chain, amine-terminal region protein</fullName>
    </submittedName>
</protein>
<dbReference type="InterPro" id="IPR041466">
    <property type="entry name" value="Dynein_AAA5_ext"/>
</dbReference>
<keyword evidence="3" id="KW-0963">Cytoplasm</keyword>
<dbReference type="Gene3D" id="1.10.8.710">
    <property type="match status" value="1"/>
</dbReference>
<evidence type="ECO:0000256" key="5">
    <source>
        <dbReference type="ARBA" id="ARBA00022737"/>
    </source>
</evidence>
<dbReference type="FunFam" id="1.10.8.1220:FF:000001">
    <property type="entry name" value="Dynein axonemal heavy chain 5"/>
    <property type="match status" value="1"/>
</dbReference>
<dbReference type="STRING" id="312017.Q23KI3"/>
<keyword evidence="12" id="KW-0206">Cytoskeleton</keyword>
<feature type="compositionally biased region" description="Basic residues" evidence="15">
    <location>
        <begin position="204"/>
        <end position="219"/>
    </location>
</feature>
<dbReference type="PANTHER" id="PTHR22878:SF68">
    <property type="entry name" value="DYNEIN HEAVY CHAIN 6, AXONEMAL-LIKE"/>
    <property type="match status" value="1"/>
</dbReference>
<gene>
    <name evidence="17" type="ORF">TTHERM_00193520</name>
</gene>
<keyword evidence="4" id="KW-0493">Microtubule</keyword>
<dbReference type="FunFam" id="3.40.50.300:FF:000063">
    <property type="entry name" value="dynein heavy chain 6, axonemal"/>
    <property type="match status" value="1"/>
</dbReference>
<dbReference type="FunFam" id="3.20.180.20:FF:000001">
    <property type="entry name" value="Dynein axonemal heavy chain 5"/>
    <property type="match status" value="1"/>
</dbReference>
<dbReference type="Proteomes" id="UP000009168">
    <property type="component" value="Unassembled WGS sequence"/>
</dbReference>
<dbReference type="Pfam" id="PF18199">
    <property type="entry name" value="Dynein_C"/>
    <property type="match status" value="1"/>
</dbReference>
<accession>Q23KI3</accession>
<keyword evidence="7" id="KW-0067">ATP-binding</keyword>
<feature type="coiled-coil region" evidence="14">
    <location>
        <begin position="742"/>
        <end position="830"/>
    </location>
</feature>
<sequence length="4126" mass="476510">MQNQEDLYQQKQQLIQRLYRNSSQNSLSNPLPGLRLPQGKSGSQRTQRNESTIIGQGKSLNTTMANRYMLQESELVPKIVKYNKLPPLQDTSSLPVIFNKGKILVNSTKNYGSQSSLLIGNILSTHNQQNSNIINFNQSSVIDQSSINILTNPFPHNRSVKHLDQINRSQLSINAQRILDDVNLTKDSIPQQDQKLKEQEAQKNKKTHFRIKKGQKQKKNKDDDGSKMQDYLTPMDFIHLIRTDPEMADEFCYLNKNSNPYDFKIVEFDARNPKEYMTISARGITHFIDDQAEFKTIEEWERESKMFHQLLEIEFFKQYKKWKNFSLWKKLMRRNMMRECSHVLSQQLFSVDRNLQPALLEIRGLCLMSQEFRYMEMNINQPLKYEEFKKTQESYRVTATDYKLDKLENGIKELVMSNCKRSLQAFKEENRIPSNDANDTDELKEKAPLLVGDETGKEMPYTQEATIRTHYKRLNKFVRLVDYLIVDSKIQMINNSTSSIVRHIEDLNDSIGDKYQSVNSMIMVEASNIGPELVFTPNRDILRKMFEEIISKSVQRICNKHKMLVNVQELRDYIRIEDSEDRNGEDSIDLYQIVHNDGLYKQSQVDIINVLNKSFDFVEEYSKILIPFIQIYITNSNINWNQVEQMENEFFKKMIEQFREEDNRFQSIEPNKELGLIFFDNIHLKDKIKNISINCLTELTKMMPDLLFKKAKNFYTKLHAFNQKIALAPVNVEQFVQYNEYISEISNNLEEMTSENAEITELLFLIEEYKIKLPESYKAKVKEASQQIQTLRTKISDAQASADQNSKKFQKQLDQMIPGIKEDVKELEEQLIKVDYAKVEANINQTCGQIQEISNRLAEIVKQSKKINDFQIAMQLELTIFEKLDIFVREFGMIEKLWMSRKEWKREYDRWDIQPFFEIDIEDVSNKVEKLGKAANHCAKEMETNEVARVFKNQVEEFRNVLSLLQSLRDPALQEKWDDVRSLIKENRAWEKEPFHDIKDSMYTLGWINKHNLVEYKDKVAEIALKAAKEAELNKMYKGVEAFWTMSQLTVNSYKDRQDASILGNNDDLIAKLDDALLTVNNILASRFVESIATKVEAKQKSLRQFQELMDEWMMHQRNWLYLEPILTSPYAVKTMAKEVKSFNNADAQWKRIMKAARDNPQLRRFNDELIKTTLTTLRNNNAAFEIIQKALDELLEKKREIFQRFFFLSNDELLEILSQAKNIKSVIPHLRKCFENIVKLEFDHLDTAVGMISAEGEKVVLKGYQARGEEVENWFKDLEEAMKNSLRYVMRSALLKYDDEDTQRSQWVISFPSQVVLALDAIYWTKITEENYLSPESEGDLYDWLEGQMSQLEELTTLIRGDLTELQRKTLSALAVQDVHYRDIIEELAQEGVESTTEFKWQQQLRFYIEDESIWCKQVNAKLPYGYEYLGASPRLVITPLTDRCWMTITGALGIKLGAAPAGPAGTGKTESCKDLAKALGKYCIVFNCSEQINVKMMEKLFMGLCYTGSWTCLDEFNRIDIEVLSVIAQQVLTIREAHLRLSASSGNDRQFNFFGKMVTLALTADMGIFTTMNPGYAGRTELPDNLKVLFRPVAMMVPDYALIAEIMLFAEGFSNAKDLSRKMTKLYTLSSEQLSQQDHYDFGMRAVKSVLVMAGALKRAEPNISEDIVLIRAMRDSNVPKFLSHDIPLFNAIVQDLFPGLDIPPIQNKQLEDVIRQNISDENLVPCNTFIEKVLQFHETLKVRFGVMVVGPTMGGKSKVIDVLRLSYCELNKRIRGDNEKTVNNHPDFQNIQMTVLNPKSISMEELYGDFDPLSQSWTDGLASTIMRQYVSLESTDKRWVIFDGPVDALWIENMNTVLDDSMTLCLSNGERIKLKPQLRMLFEVQDLAVASPATVSRCGMVYIDQDVVGYEAIVESYFQKEIFPLLKKEQHKEQLKNSFNISFKKILNHMKKKKIQQTIPTVEANIAISVCRNIKLILELDQKDNLENENSKKAIDKLLLWAIGWGIGATVSTLNIKEFQDGLSEAFTADISPRGSLFEYYYTIGKGEGDFIAWSEIIPEFSYSPEMSYFQLVVPTTDTVCYSWFLDKNIQLLHPIFLTGLTGTGKTIITSSTLNTLKDQNLVATCELTFSAKTSSLSTQGQIENKLQTQRKNKKVILMPPPGRKLVVFIDDINMPSVEIYGAQPPIELLRQFMDYKGLYDRKTLQWKQIDSTVLIAAAAPPGGGRSSLTARFTRHFSIMTVPDSQAASLTHIFSSIFNNFLRVKKFRKEITELGENESVVNATLNIYRYISEELLPTPSKQHYVFNLRDVSKVFQGLLLAKPHIILNVDSLVKLWIHEMSRVFCDRLINEQDRNWFMDTIQKQLFINFKLDWKKEDVFNEVPLIFSDFLKRNIEFEDRVYEEAKDFQRLTKIIEEYMNEDTKLQLILFKDAVEHMSRIARVLSLQRGHFMIVGVGGSGKKSITTLASALAGCELDSIEPKKQYGKKEFKEDLLRMMKKVGIENKRLTFLFADTQILQEGFLEDVNNLLNSGEVPNMLQKDEVEDIIQQLSQEAREHKITDIYQYFVEKVRSQMHIVLALSPVGNALRVRMRMFPSIVNCCTIDWLNPWPQEALMTVAKMFLENLEFEGLTKERKEQLSECCVFVHQSVEEMTETYFKNLKRRVYITPKSYIDLIESYKQLIKMKQDQLESQKNKLSNGLYKLKEANDTIASLKEKLTELQPVLQKKTIEQDELIKKLEVDSYEANKVRSVVKEEEAQVNEKASEIREMKVEADKVLQAALPMLQAANEALNILDRKVISEIKANNNPNELVLFTLQCVCCLFDEKQDWDSIKKLLADPNLVSRMKNLDVYNISPKVEKNIKAKIATNENFNPQKLATIQAAAKAICEWVIAVANFTDVNKQIQSKKNVVDKMNQELDKANKELSVKQAELQKVEDKVAKLEKEYNDNKLEKDRLDKEIQTTADRLVRAEELTQGLADEQIRWKETVGTLGDQIKLLVGDVFVAGASVTYYGPFPGTYREDLVKQWLQKCEQMEIPKSENYVLENVLGDPVEIRNWNAKGLPSDSVSINNGILVHSCRNYPLLIDPQLQASKWIKNLNSESNMMCTKMSDEKLFQTLEVCIRMGQPLMIEDMEDTLDTILEPLLLKQFTINNRRKMIKVGDADVEFDNNFKLYIQTKSPNPNFLPEIFIRVTVINFTVTELGLEEQLLGDVVRKEMPEVELTKNELIISIAQGKTQLKKNEDRILELLTSSKGMILDDVELIENLKLSKKTSEIVKEKITEAEEKKVEIEEARSQYKPVAQRGSYLYFVIADLALIDPMYQFSLAYFSRLFNLIIENSEKSPEITQRVEILINSITQTIFLNVCRGLFNDHKRIFSFLVSATIQQRSGIITKQEWNLFCRGAPILKEKAPAIPQGLQINQKTWNSIFSASQVISNFGTWFQNLKEHYKEWDAWINCAEPFTTPFPKQFKGEITPFQRLILVRLLREEKSLYAMTYYVEQSLGSKFSSNNAAIMEEVYKDTDYKTPLIFILSQGADPLLNLLRFAKDTKISSEKLVVISLGQGQGPIAQKAIENGLKNGGWVILQNCHLGKSFMPKLEELIAGFNNEDQEFNTEFRLFLTSMPCDYFPVSILQNGVKLTNEPPKGIKSNIQKSYAELSEERFESCTKEKPWKKLLYSISFFHAIIQERRKFGPLGWNIRYEFNDSDLDTSITILRDMLEVNEEIPWDALRYVIGQITYGGRVTDDWDRRTLMAILNSFLNEEVLLDTYKFSESGIYMSSKIGKLKDYRSLIEKYPAFESPEVFGMHENANITFQLKESKIALDTILNMQPRENTASGEGQKTPDQIIEEMCNMFEERLPPPLKKEVFTSKKPESIDSLQVCMNQECERFNKLLSVMKQSLSNLKKAIKGEVVMSAELDKTYTSMMNNTVPEMWKARSYPSLKPLQSWFEDLVKRTEFFRQWLNLDGKPKVYWLPAFFFPQGFLTSVLQNFARQNKIAIDVLNFGFKFSKYTEPEQVIEMSITGAYIYGLFIEGCQFDVSKGILEDSSPGVMYTSAPVIEFVPNENYQSKQEDYRMPVYKTTSRAGTLSTTGHSTNFIIGIDTPTKKKPEYWILKGAAYTCALND</sequence>
<dbReference type="GO" id="GO:0005874">
    <property type="term" value="C:microtubule"/>
    <property type="evidence" value="ECO:0007669"/>
    <property type="project" value="UniProtKB-KW"/>
</dbReference>
<dbReference type="GO" id="GO:0005524">
    <property type="term" value="F:ATP binding"/>
    <property type="evidence" value="ECO:0007669"/>
    <property type="project" value="UniProtKB-KW"/>
</dbReference>
<evidence type="ECO:0000259" key="16">
    <source>
        <dbReference type="SMART" id="SM00382"/>
    </source>
</evidence>
<comment type="subcellular location">
    <subcellularLocation>
        <location evidence="1">Cytoplasm</location>
        <location evidence="1">Cytoskeleton</location>
        <location evidence="1">Cilium axoneme</location>
    </subcellularLocation>
</comment>
<dbReference type="Gene3D" id="6.10.140.1060">
    <property type="match status" value="1"/>
</dbReference>
<dbReference type="SMART" id="SM00382">
    <property type="entry name" value="AAA"/>
    <property type="match status" value="2"/>
</dbReference>
<dbReference type="Gene3D" id="1.10.8.1220">
    <property type="match status" value="1"/>
</dbReference>
<dbReference type="InterPro" id="IPR003593">
    <property type="entry name" value="AAA+_ATPase"/>
</dbReference>
<dbReference type="OrthoDB" id="447173at2759"/>
<keyword evidence="6" id="KW-0547">Nucleotide-binding</keyword>
<dbReference type="GO" id="GO:0045505">
    <property type="term" value="F:dynein intermediate chain binding"/>
    <property type="evidence" value="ECO:0007669"/>
    <property type="project" value="InterPro"/>
</dbReference>
<dbReference type="InterPro" id="IPR041228">
    <property type="entry name" value="Dynein_C"/>
</dbReference>
<dbReference type="PANTHER" id="PTHR22878">
    <property type="entry name" value="DYNEIN HEAVY CHAIN 6, AXONEMAL-LIKE-RELATED"/>
    <property type="match status" value="1"/>
</dbReference>
<dbReference type="Pfam" id="PF12780">
    <property type="entry name" value="AAA_8"/>
    <property type="match status" value="1"/>
</dbReference>
<dbReference type="InterPro" id="IPR042222">
    <property type="entry name" value="Dynein_2_N"/>
</dbReference>
<dbReference type="KEGG" id="tet:TTHERM_00193520"/>
<comment type="similarity">
    <text evidence="2">Belongs to the dynein heavy chain family.</text>
</comment>
<dbReference type="InterPro" id="IPR043157">
    <property type="entry name" value="Dynein_AAA1S"/>
</dbReference>
<feature type="compositionally biased region" description="Polar residues" evidence="15">
    <location>
        <begin position="40"/>
        <end position="58"/>
    </location>
</feature>
<dbReference type="InterPro" id="IPR035699">
    <property type="entry name" value="AAA_6"/>
</dbReference>
<dbReference type="Gene3D" id="3.40.50.300">
    <property type="entry name" value="P-loop containing nucleotide triphosphate hydrolases"/>
    <property type="match status" value="5"/>
</dbReference>
<keyword evidence="18" id="KW-1185">Reference proteome</keyword>
<evidence type="ECO:0000256" key="11">
    <source>
        <dbReference type="ARBA" id="ARBA00023175"/>
    </source>
</evidence>
<dbReference type="eggNOG" id="KOG3595">
    <property type="taxonomic scope" value="Eukaryota"/>
</dbReference>
<evidence type="ECO:0000256" key="3">
    <source>
        <dbReference type="ARBA" id="ARBA00022490"/>
    </source>
</evidence>
<dbReference type="Pfam" id="PF08393">
    <property type="entry name" value="DHC_N2"/>
    <property type="match status" value="1"/>
</dbReference>
<dbReference type="Gene3D" id="1.20.140.100">
    <property type="entry name" value="Dynein heavy chain, N-terminal domain 2"/>
    <property type="match status" value="1"/>
</dbReference>
<dbReference type="FunFam" id="1.20.58.1120:FF:000001">
    <property type="entry name" value="dynein heavy chain 2, axonemal"/>
    <property type="match status" value="1"/>
</dbReference>
<dbReference type="FunFam" id="3.40.50.300:FF:000362">
    <property type="entry name" value="Dynein, axonemal, heavy chain 6"/>
    <property type="match status" value="1"/>
</dbReference>
<dbReference type="Pfam" id="PF18198">
    <property type="entry name" value="AAA_lid_11"/>
    <property type="match status" value="1"/>
</dbReference>
<dbReference type="Gene3D" id="3.10.490.20">
    <property type="match status" value="1"/>
</dbReference>
<dbReference type="InterPro" id="IPR013602">
    <property type="entry name" value="Dynein_heavy_linker"/>
</dbReference>
<dbReference type="Pfam" id="PF12775">
    <property type="entry name" value="AAA_7"/>
    <property type="match status" value="1"/>
</dbReference>
<dbReference type="Pfam" id="PF17857">
    <property type="entry name" value="AAA_lid_1"/>
    <property type="match status" value="1"/>
</dbReference>
<dbReference type="GO" id="GO:0008569">
    <property type="term" value="F:minus-end-directed microtubule motor activity"/>
    <property type="evidence" value="ECO:0007669"/>
    <property type="project" value="InterPro"/>
</dbReference>
<dbReference type="FunFam" id="3.10.490.20:FF:000005">
    <property type="entry name" value="Dynein axonemal heavy chain 6"/>
    <property type="match status" value="1"/>
</dbReference>
<evidence type="ECO:0000256" key="6">
    <source>
        <dbReference type="ARBA" id="ARBA00022741"/>
    </source>
</evidence>
<dbReference type="Gene3D" id="3.20.180.20">
    <property type="entry name" value="Dynein heavy chain, N-terminal domain 2"/>
    <property type="match status" value="1"/>
</dbReference>
<dbReference type="Pfam" id="PF12781">
    <property type="entry name" value="AAA_9"/>
    <property type="match status" value="1"/>
</dbReference>
<dbReference type="InterPro" id="IPR035706">
    <property type="entry name" value="AAA_9"/>
</dbReference>
<dbReference type="InterPro" id="IPR024743">
    <property type="entry name" value="Dynein_HC_stalk"/>
</dbReference>
<organism evidence="17 18">
    <name type="scientific">Tetrahymena thermophila (strain SB210)</name>
    <dbReference type="NCBI Taxonomy" id="312017"/>
    <lineage>
        <taxon>Eukaryota</taxon>
        <taxon>Sar</taxon>
        <taxon>Alveolata</taxon>
        <taxon>Ciliophora</taxon>
        <taxon>Intramacronucleata</taxon>
        <taxon>Oligohymenophorea</taxon>
        <taxon>Hymenostomatida</taxon>
        <taxon>Tetrahymenina</taxon>
        <taxon>Tetrahymenidae</taxon>
        <taxon>Tetrahymena</taxon>
    </lineage>
</organism>
<dbReference type="Gene3D" id="1.10.472.130">
    <property type="match status" value="1"/>
</dbReference>
<dbReference type="GO" id="GO:0051959">
    <property type="term" value="F:dynein light intermediate chain binding"/>
    <property type="evidence" value="ECO:0007669"/>
    <property type="project" value="InterPro"/>
</dbReference>
<dbReference type="EMBL" id="GG662673">
    <property type="protein sequence ID" value="EAR96860.2"/>
    <property type="molecule type" value="Genomic_DNA"/>
</dbReference>
<dbReference type="Gene3D" id="1.20.58.1120">
    <property type="match status" value="1"/>
</dbReference>
<feature type="domain" description="AAA+ ATPase" evidence="16">
    <location>
        <begin position="2095"/>
        <end position="2247"/>
    </location>
</feature>
<dbReference type="FunFam" id="1.20.920.30:FF:000005">
    <property type="entry name" value="Dynein, axonemal, heavy chain 2"/>
    <property type="match status" value="1"/>
</dbReference>
<dbReference type="InParanoid" id="Q23KI3"/>
<keyword evidence="9 14" id="KW-0175">Coiled coil</keyword>
<proteinExistence type="inferred from homology"/>
<dbReference type="InterPro" id="IPR043160">
    <property type="entry name" value="Dynein_C_barrel"/>
</dbReference>
<feature type="region of interest" description="Disordered" evidence="15">
    <location>
        <begin position="22"/>
        <end position="58"/>
    </location>
</feature>
<evidence type="ECO:0000313" key="17">
    <source>
        <dbReference type="EMBL" id="EAR96860.2"/>
    </source>
</evidence>
<dbReference type="InterPro" id="IPR026983">
    <property type="entry name" value="DHC"/>
</dbReference>